<dbReference type="Proteomes" id="UP000220934">
    <property type="component" value="Unassembled WGS sequence"/>
</dbReference>
<dbReference type="InterPro" id="IPR044925">
    <property type="entry name" value="His-Me_finger_sf"/>
</dbReference>
<dbReference type="GO" id="GO:0016788">
    <property type="term" value="F:hydrolase activity, acting on ester bonds"/>
    <property type="evidence" value="ECO:0007669"/>
    <property type="project" value="InterPro"/>
</dbReference>
<feature type="domain" description="NUMOD4" evidence="1">
    <location>
        <begin position="20"/>
        <end position="64"/>
    </location>
</feature>
<dbReference type="Pfam" id="PF07463">
    <property type="entry name" value="NUMOD4"/>
    <property type="match status" value="1"/>
</dbReference>
<dbReference type="SMART" id="SM00497">
    <property type="entry name" value="IENR1"/>
    <property type="match status" value="1"/>
</dbReference>
<dbReference type="SUPFAM" id="SSF54060">
    <property type="entry name" value="His-Me finger endonucleases"/>
    <property type="match status" value="1"/>
</dbReference>
<dbReference type="Gene3D" id="1.10.10.10">
    <property type="entry name" value="Winged helix-like DNA-binding domain superfamily/Winged helix DNA-binding domain"/>
    <property type="match status" value="1"/>
</dbReference>
<evidence type="ECO:0000313" key="3">
    <source>
        <dbReference type="EMBL" id="PEN55180.1"/>
    </source>
</evidence>
<organism evidence="3 4">
    <name type="scientific">Bacillus toyonensis</name>
    <dbReference type="NCBI Taxonomy" id="155322"/>
    <lineage>
        <taxon>Bacteria</taxon>
        <taxon>Bacillati</taxon>
        <taxon>Bacillota</taxon>
        <taxon>Bacilli</taxon>
        <taxon>Bacillales</taxon>
        <taxon>Bacillaceae</taxon>
        <taxon>Bacillus</taxon>
        <taxon>Bacillus cereus group</taxon>
    </lineage>
</organism>
<gene>
    <name evidence="3" type="ORF">CN596_11425</name>
</gene>
<evidence type="ECO:0000259" key="1">
    <source>
        <dbReference type="Pfam" id="PF07463"/>
    </source>
</evidence>
<protein>
    <recommendedName>
        <fullName evidence="5">HNH endonuclease</fullName>
    </recommendedName>
</protein>
<sequence>MCFGIFRKTCKKDGGWRMKEQWKPINGYEGHYEISNKGNVKSIKFKRHRILKPFEWNGYKKIKLVMEGKEKTVPIHRLVALAFVKNTENKPLVNHKDGNKGNNIYTNLEWATNAENVKHAYDNGLISIKKKMRSAKPKAVLQIDKVTGVVLAKFESAGEAERETGVWSQHIRRACLGELRQSGGYVWQYVKSHSTEKVAGEKDGPTKQN</sequence>
<evidence type="ECO:0000259" key="2">
    <source>
        <dbReference type="Pfam" id="PF13392"/>
    </source>
</evidence>
<dbReference type="AlphaFoldDB" id="A0AB36SNI8"/>
<dbReference type="InterPro" id="IPR036388">
    <property type="entry name" value="WH-like_DNA-bd_sf"/>
</dbReference>
<comment type="caution">
    <text evidence="3">The sequence shown here is derived from an EMBL/GenBank/DDBJ whole genome shotgun (WGS) entry which is preliminary data.</text>
</comment>
<feature type="domain" description="HNH nuclease" evidence="2">
    <location>
        <begin position="75"/>
        <end position="117"/>
    </location>
</feature>
<dbReference type="InterPro" id="IPR003647">
    <property type="entry name" value="Intron_nuc_1_rpt"/>
</dbReference>
<dbReference type="EMBL" id="NUAJ01000009">
    <property type="protein sequence ID" value="PEN55180.1"/>
    <property type="molecule type" value="Genomic_DNA"/>
</dbReference>
<dbReference type="Gene3D" id="3.90.75.20">
    <property type="match status" value="1"/>
</dbReference>
<proteinExistence type="predicted"/>
<name>A0AB36SNI8_9BACI</name>
<accession>A0AB36SNI8</accession>
<dbReference type="Pfam" id="PF13392">
    <property type="entry name" value="HNH_3"/>
    <property type="match status" value="1"/>
</dbReference>
<evidence type="ECO:0008006" key="5">
    <source>
        <dbReference type="Google" id="ProtNLM"/>
    </source>
</evidence>
<dbReference type="InterPro" id="IPR003615">
    <property type="entry name" value="HNH_nuc"/>
</dbReference>
<dbReference type="InterPro" id="IPR010902">
    <property type="entry name" value="NUMOD4"/>
</dbReference>
<reference evidence="3 4" key="1">
    <citation type="submission" date="2017-09" db="EMBL/GenBank/DDBJ databases">
        <title>Large-scale bioinformatics analysis of Bacillus genomes uncovers conserved roles of natural products in bacterial physiology.</title>
        <authorList>
            <consortium name="Agbiome Team Llc"/>
            <person name="Bleich R.M."/>
            <person name="Kirk G.J."/>
            <person name="Santa Maria K.C."/>
            <person name="Allen S.E."/>
            <person name="Farag S."/>
            <person name="Shank E.A."/>
            <person name="Bowers A."/>
        </authorList>
    </citation>
    <scope>NUCLEOTIDE SEQUENCE [LARGE SCALE GENOMIC DNA]</scope>
    <source>
        <strain evidence="3 4">AFS027958</strain>
    </source>
</reference>
<evidence type="ECO:0000313" key="4">
    <source>
        <dbReference type="Proteomes" id="UP000220934"/>
    </source>
</evidence>